<protein>
    <submittedName>
        <fullName evidence="1">Uncharacterized protein</fullName>
    </submittedName>
</protein>
<gene>
    <name evidence="1" type="ORF">Q4I31_005071</name>
</gene>
<sequence>MTPAIPRHLFTPHLPPHNNCVSIMFLGGFVPRRFTQLNRDPWWMFFIFSVGAWIGEYPAMQIKYNARDLVLDPHRYVWSHLDDHH</sequence>
<dbReference type="Proteomes" id="UP001500131">
    <property type="component" value="Unassembled WGS sequence"/>
</dbReference>
<proteinExistence type="predicted"/>
<dbReference type="EMBL" id="JBAMZK010000029">
    <property type="protein sequence ID" value="KAL0501378.1"/>
    <property type="molecule type" value="Genomic_DNA"/>
</dbReference>
<reference evidence="1 2" key="1">
    <citation type="submission" date="2024-02" db="EMBL/GenBank/DDBJ databases">
        <title>FIRST GENOME SEQUENCES OF Leishmania (Viannia) shawi, Leishmania (Viannia) lindenbergi AND Leishmania (Viannia) utingensis.</title>
        <authorList>
            <person name="Resadore F."/>
            <person name="Custodio M.G.F."/>
            <person name="Boite M.C."/>
            <person name="Cupolillo E."/>
            <person name="Ferreira G.E.M."/>
        </authorList>
    </citation>
    <scope>NUCLEOTIDE SEQUENCE [LARGE SCALE GENOMIC DNA]</scope>
    <source>
        <strain evidence="1 2">MHOM/BR/1966/M15733</strain>
    </source>
</reference>
<keyword evidence="2" id="KW-1185">Reference proteome</keyword>
<evidence type="ECO:0000313" key="1">
    <source>
        <dbReference type="EMBL" id="KAL0501378.1"/>
    </source>
</evidence>
<comment type="caution">
    <text evidence="1">The sequence shown here is derived from an EMBL/GenBank/DDBJ whole genome shotgun (WGS) entry which is preliminary data.</text>
</comment>
<accession>A0AAW3AA30</accession>
<dbReference type="AlphaFoldDB" id="A0AAW3AA30"/>
<name>A0AAW3AA30_9TRYP</name>
<evidence type="ECO:0000313" key="2">
    <source>
        <dbReference type="Proteomes" id="UP001500131"/>
    </source>
</evidence>
<organism evidence="1 2">
    <name type="scientific">Leishmania lindenbergi</name>
    <dbReference type="NCBI Taxonomy" id="651832"/>
    <lineage>
        <taxon>Eukaryota</taxon>
        <taxon>Discoba</taxon>
        <taxon>Euglenozoa</taxon>
        <taxon>Kinetoplastea</taxon>
        <taxon>Metakinetoplastina</taxon>
        <taxon>Trypanosomatida</taxon>
        <taxon>Trypanosomatidae</taxon>
        <taxon>Leishmaniinae</taxon>
        <taxon>Leishmania</taxon>
    </lineage>
</organism>